<accession>A0A378N6Y2</accession>
<sequence>MKPDTTKPKITRVIPVLKITLMIIGIILLLLIVGWLAMTYFPSQNFQAWFYETRYAWLGWRFVLYGTIWLLMVQLNRRGQMPLKARLMILSVIPIIEGLNLLYLL</sequence>
<organism evidence="2 3">
    <name type="scientific">Mannheimia haemolytica</name>
    <name type="common">Pasteurella haemolytica</name>
    <dbReference type="NCBI Taxonomy" id="75985"/>
    <lineage>
        <taxon>Bacteria</taxon>
        <taxon>Pseudomonadati</taxon>
        <taxon>Pseudomonadota</taxon>
        <taxon>Gammaproteobacteria</taxon>
        <taxon>Pasteurellales</taxon>
        <taxon>Pasteurellaceae</taxon>
        <taxon>Mannheimia</taxon>
    </lineage>
</organism>
<gene>
    <name evidence="2" type="ORF">NCTC10638_03315</name>
</gene>
<feature type="transmembrane region" description="Helical" evidence="1">
    <location>
        <begin position="55"/>
        <end position="73"/>
    </location>
</feature>
<protein>
    <recommendedName>
        <fullName evidence="4">Hemophilus-specific protein</fullName>
    </recommendedName>
</protein>
<keyword evidence="1" id="KW-1133">Transmembrane helix</keyword>
<dbReference type="EMBL" id="UGPN01000002">
    <property type="protein sequence ID" value="STY64140.1"/>
    <property type="molecule type" value="Genomic_DNA"/>
</dbReference>
<proteinExistence type="predicted"/>
<feature type="transmembrane region" description="Helical" evidence="1">
    <location>
        <begin position="85"/>
        <end position="104"/>
    </location>
</feature>
<evidence type="ECO:0000313" key="2">
    <source>
        <dbReference type="EMBL" id="STY64140.1"/>
    </source>
</evidence>
<evidence type="ECO:0000313" key="3">
    <source>
        <dbReference type="Proteomes" id="UP000254802"/>
    </source>
</evidence>
<keyword evidence="1" id="KW-0472">Membrane</keyword>
<name>A0A378N6Y2_MANHA</name>
<reference evidence="2 3" key="1">
    <citation type="submission" date="2018-06" db="EMBL/GenBank/DDBJ databases">
        <authorList>
            <consortium name="Pathogen Informatics"/>
            <person name="Doyle S."/>
        </authorList>
    </citation>
    <scope>NUCLEOTIDE SEQUENCE [LARGE SCALE GENOMIC DNA]</scope>
    <source>
        <strain evidence="2 3">NCTC10638</strain>
    </source>
</reference>
<keyword evidence="1" id="KW-0812">Transmembrane</keyword>
<dbReference type="Proteomes" id="UP000254802">
    <property type="component" value="Unassembled WGS sequence"/>
</dbReference>
<feature type="transmembrane region" description="Helical" evidence="1">
    <location>
        <begin position="21"/>
        <end position="43"/>
    </location>
</feature>
<dbReference type="AlphaFoldDB" id="A0A378N6Y2"/>
<dbReference type="STRING" id="75985.WC39_08050"/>
<dbReference type="RefSeq" id="WP_041447887.1">
    <property type="nucleotide sequence ID" value="NZ_CP097340.1"/>
</dbReference>
<evidence type="ECO:0008006" key="4">
    <source>
        <dbReference type="Google" id="ProtNLM"/>
    </source>
</evidence>
<evidence type="ECO:0000256" key="1">
    <source>
        <dbReference type="SAM" id="Phobius"/>
    </source>
</evidence>